<evidence type="ECO:0008006" key="2">
    <source>
        <dbReference type="Google" id="ProtNLM"/>
    </source>
</evidence>
<dbReference type="AlphaFoldDB" id="X1M601"/>
<accession>X1M601</accession>
<reference evidence="1" key="1">
    <citation type="journal article" date="2014" name="Front. Microbiol.">
        <title>High frequency of phylogenetically diverse reductive dehalogenase-homologous genes in deep subseafloor sedimentary metagenomes.</title>
        <authorList>
            <person name="Kawai M."/>
            <person name="Futagami T."/>
            <person name="Toyoda A."/>
            <person name="Takaki Y."/>
            <person name="Nishi S."/>
            <person name="Hori S."/>
            <person name="Arai W."/>
            <person name="Tsubouchi T."/>
            <person name="Morono Y."/>
            <person name="Uchiyama I."/>
            <person name="Ito T."/>
            <person name="Fujiyama A."/>
            <person name="Inagaki F."/>
            <person name="Takami H."/>
        </authorList>
    </citation>
    <scope>NUCLEOTIDE SEQUENCE</scope>
    <source>
        <strain evidence="1">Expedition CK06-06</strain>
    </source>
</reference>
<proteinExistence type="predicted"/>
<evidence type="ECO:0000313" key="1">
    <source>
        <dbReference type="EMBL" id="GAI13486.1"/>
    </source>
</evidence>
<name>X1M601_9ZZZZ</name>
<comment type="caution">
    <text evidence="1">The sequence shown here is derived from an EMBL/GenBank/DDBJ whole genome shotgun (WGS) entry which is preliminary data.</text>
</comment>
<gene>
    <name evidence="1" type="ORF">S06H3_13279</name>
</gene>
<organism evidence="1">
    <name type="scientific">marine sediment metagenome</name>
    <dbReference type="NCBI Taxonomy" id="412755"/>
    <lineage>
        <taxon>unclassified sequences</taxon>
        <taxon>metagenomes</taxon>
        <taxon>ecological metagenomes</taxon>
    </lineage>
</organism>
<protein>
    <recommendedName>
        <fullName evidence="2">PARP-type domain-containing protein</fullName>
    </recommendedName>
</protein>
<sequence>MSKICYECGKEIFESSESFYTLRIKKPYYEDDYTGKEVFLHKECAEKNYEKS</sequence>
<dbReference type="EMBL" id="BARV01006480">
    <property type="protein sequence ID" value="GAI13486.1"/>
    <property type="molecule type" value="Genomic_DNA"/>
</dbReference>